<dbReference type="CDD" id="cd03250">
    <property type="entry name" value="ABCC_MRP_domain1"/>
    <property type="match status" value="1"/>
</dbReference>
<dbReference type="InParanoid" id="A0A2P6NQQ7"/>
<dbReference type="CDD" id="cd18580">
    <property type="entry name" value="ABC_6TM_ABCC_D2"/>
    <property type="match status" value="1"/>
</dbReference>
<sequence>MMLLNLEKTLQRHSPLYHFVDFQKVENVYNEHFQYRKPYSLSGHANMGRKDGKSTYHSLTGHQSNVNRADADDVRGGRPSHDREMLEEIQLEEDDKRFQHVDDLREVELDAGSQLSFSPEDRPCIETSTNWLSRVFFHWVQPMVSLGASRPLQDSDLSSLPPNMSVGHNEADFFRSLYNVTNADDIPTTPHRTMFMSMMIFTRYWLLQSALLKLVGSLSRFLSPLLLNFLLQVIADMLLPPTMMEDDAIGDGDVVDDASEDMRWKTLFRYGVILTLALCLNSVIRTIVEQYQYWQGLKDSLKLRNALMAVLYRKTLLLSSKGRQTSTSGQMMNLVTVDANTIMDWMWHASEGWCSIFVICLSVFLVASLVGWKVAGIVMGIMLLQVPLNMVLARLWLRLGADAIEKSDRRIGATNEMLASMRFVKLYNWEEAMAKKVTKARSEELHVIRKILYLKVFGNFMWSFMPTAVSIAIFVLFGLGGGEVTAPMAFSIIAIIQTLREPIGFLGGYITLTVSTWVSLKRVDRFLHLEEIDTVDQMVDEECAVRIQKGSFSWDLEGESTTLTDIDLNVKHKKLFTLVGPVGCGKSSLLSAVLGEIKRVSGSVKIWGRVAFTAQQPWIMNATVRDNILFGKPYDKRRYDQVVECCALVEDMKQFSSGDMSELGEKGINLSGGQKQRLALARAVYQDAEIYLFDEPLGAVDSSVAKFIFEECFVKFLHDKTRVLVTHQLQFLPRVDHVVVMEGGKIAHQGTFSELSSGGIDLSSIVAAHTGKLAGISEEAQENGGKSLEEIVDKTESVREKSEEKNGNGGKIIIAEERETGAVNTAVYKQCVPSHSKFKSPAHSIRYFLSTLSGAALLFSAAVFSVLSQTTKAMGDFSLTFWAKSNDEHAATPETTRYYIIIYVFLFAVHLITVVLRETLLLATLLKCARTIHDDMMNCMLRAKMSFFDATPSGRIINRFAKDQQVLDKQLYDTLADVGQCGAGVLTIFVVICAICPPLIPGILLLAFSYYFVQRYYIKAARELKRMESLSRSPMYHSFSECVQGASIIRGYGNERAFLYNRFIPSMEFNTKTYYWHFALNRWLAVRLDSVTVLVILFTGIYAIYSPSINSGLALSYSLGITGMLNWAVRQISQMEIDMNAAERTIAYTKITPEAPRETEMDEVNDNWPKACGIQLNDFWFRYSSYNDVEENSFTNTSDLEAERDKYILKGVTCDIKPKEKIGIVGRTGAGKSSLVTALFRLNEAAWGNISIDGVKIADLGLKKLRQAISIIPQDPVLFHESLRWNLDPFEEFSDQQIWDALDQANIKLNIMALPEKLSTKIVLQLIVVDGDNFSVGQKQLLCLARALLRHTKILVLDEASASLDLETDEFIQSTVRKAFADSTVLTIAHRMHTIIDSNRIMVLDAGRLVEMDTPARLMSQPKSKFATLIQHAIAATSPLQDNKVKTR</sequence>
<dbReference type="PROSITE" id="PS50893">
    <property type="entry name" value="ABC_TRANSPORTER_2"/>
    <property type="match status" value="2"/>
</dbReference>
<feature type="domain" description="ABC transmembrane type-1" evidence="12">
    <location>
        <begin position="214"/>
        <end position="515"/>
    </location>
</feature>
<evidence type="ECO:0000256" key="1">
    <source>
        <dbReference type="ARBA" id="ARBA00004141"/>
    </source>
</evidence>
<evidence type="ECO:0000313" key="14">
    <source>
        <dbReference type="Proteomes" id="UP000241769"/>
    </source>
</evidence>
<dbReference type="Gene3D" id="1.20.1560.10">
    <property type="entry name" value="ABC transporter type 1, transmembrane domain"/>
    <property type="match status" value="2"/>
</dbReference>
<reference evidence="13 14" key="1">
    <citation type="journal article" date="2018" name="Genome Biol. Evol.">
        <title>Multiple Roots of Fruiting Body Formation in Amoebozoa.</title>
        <authorList>
            <person name="Hillmann F."/>
            <person name="Forbes G."/>
            <person name="Novohradska S."/>
            <person name="Ferling I."/>
            <person name="Riege K."/>
            <person name="Groth M."/>
            <person name="Westermann M."/>
            <person name="Marz M."/>
            <person name="Spaller T."/>
            <person name="Winckler T."/>
            <person name="Schaap P."/>
            <person name="Glockner G."/>
        </authorList>
    </citation>
    <scope>NUCLEOTIDE SEQUENCE [LARGE SCALE GENOMIC DNA]</scope>
    <source>
        <strain evidence="13 14">Jena</strain>
    </source>
</reference>
<dbReference type="FunFam" id="3.40.50.300:FF:000997">
    <property type="entry name" value="Multidrug resistance-associated protein 1"/>
    <property type="match status" value="1"/>
</dbReference>
<feature type="transmembrane region" description="Helical" evidence="10">
    <location>
        <begin position="267"/>
        <end position="288"/>
    </location>
</feature>
<feature type="transmembrane region" description="Helical" evidence="10">
    <location>
        <begin position="847"/>
        <end position="867"/>
    </location>
</feature>
<dbReference type="GO" id="GO:0005524">
    <property type="term" value="F:ATP binding"/>
    <property type="evidence" value="ECO:0007669"/>
    <property type="project" value="UniProtKB-KW"/>
</dbReference>
<dbReference type="Gene3D" id="3.40.50.300">
    <property type="entry name" value="P-loop containing nucleotide triphosphate hydrolases"/>
    <property type="match status" value="2"/>
</dbReference>
<dbReference type="OrthoDB" id="29192at2759"/>
<evidence type="ECO:0000256" key="6">
    <source>
        <dbReference type="ARBA" id="ARBA00022840"/>
    </source>
</evidence>
<dbReference type="InterPro" id="IPR044726">
    <property type="entry name" value="ABCC_6TM_D2"/>
</dbReference>
<dbReference type="InterPro" id="IPR044746">
    <property type="entry name" value="ABCC_6TM_D1"/>
</dbReference>
<dbReference type="GO" id="GO:0016887">
    <property type="term" value="F:ATP hydrolysis activity"/>
    <property type="evidence" value="ECO:0007669"/>
    <property type="project" value="InterPro"/>
</dbReference>
<feature type="domain" description="ABC transporter" evidence="11">
    <location>
        <begin position="1174"/>
        <end position="1431"/>
    </location>
</feature>
<dbReference type="Pfam" id="PF00664">
    <property type="entry name" value="ABC_membrane"/>
    <property type="match status" value="2"/>
</dbReference>
<evidence type="ECO:0000313" key="13">
    <source>
        <dbReference type="EMBL" id="PRP86289.1"/>
    </source>
</evidence>
<protein>
    <submittedName>
        <fullName evidence="13">ATP-dependent bile acid permease</fullName>
    </submittedName>
</protein>
<evidence type="ECO:0000256" key="3">
    <source>
        <dbReference type="ARBA" id="ARBA00022692"/>
    </source>
</evidence>
<keyword evidence="7 10" id="KW-1133">Transmembrane helix</keyword>
<keyword evidence="3 10" id="KW-0812">Transmembrane</keyword>
<dbReference type="GO" id="GO:0016020">
    <property type="term" value="C:membrane"/>
    <property type="evidence" value="ECO:0007669"/>
    <property type="project" value="UniProtKB-SubCell"/>
</dbReference>
<dbReference type="PANTHER" id="PTHR24223">
    <property type="entry name" value="ATP-BINDING CASSETTE SUB-FAMILY C"/>
    <property type="match status" value="1"/>
</dbReference>
<evidence type="ECO:0000256" key="9">
    <source>
        <dbReference type="SAM" id="MobiDB-lite"/>
    </source>
</evidence>
<accession>A0A2P6NQQ7</accession>
<keyword evidence="14" id="KW-1185">Reference proteome</keyword>
<dbReference type="InterPro" id="IPR011527">
    <property type="entry name" value="ABC1_TM_dom"/>
</dbReference>
<evidence type="ECO:0000259" key="11">
    <source>
        <dbReference type="PROSITE" id="PS50893"/>
    </source>
</evidence>
<dbReference type="InterPro" id="IPR036640">
    <property type="entry name" value="ABC1_TM_sf"/>
</dbReference>
<dbReference type="FunFam" id="1.20.1560.10:FF:000013">
    <property type="entry name" value="ABC transporter C family member 2"/>
    <property type="match status" value="1"/>
</dbReference>
<feature type="transmembrane region" description="Helical" evidence="10">
    <location>
        <begin position="352"/>
        <end position="371"/>
    </location>
</feature>
<name>A0A2P6NQQ7_9EUKA</name>
<evidence type="ECO:0000256" key="4">
    <source>
        <dbReference type="ARBA" id="ARBA00022737"/>
    </source>
</evidence>
<feature type="compositionally biased region" description="Polar residues" evidence="9">
    <location>
        <begin position="55"/>
        <end position="67"/>
    </location>
</feature>
<gene>
    <name evidence="13" type="ORF">PROFUN_05430</name>
</gene>
<feature type="domain" description="ABC transmembrane type-1" evidence="12">
    <location>
        <begin position="848"/>
        <end position="1136"/>
    </location>
</feature>
<keyword evidence="2" id="KW-0813">Transport</keyword>
<evidence type="ECO:0000259" key="12">
    <source>
        <dbReference type="PROSITE" id="PS50929"/>
    </source>
</evidence>
<feature type="transmembrane region" description="Helical" evidence="10">
    <location>
        <begin position="985"/>
        <end position="1013"/>
    </location>
</feature>
<feature type="transmembrane region" description="Helical" evidence="10">
    <location>
        <begin position="1084"/>
        <end position="1105"/>
    </location>
</feature>
<keyword evidence="8 10" id="KW-0472">Membrane</keyword>
<evidence type="ECO:0000256" key="2">
    <source>
        <dbReference type="ARBA" id="ARBA00022448"/>
    </source>
</evidence>
<dbReference type="FunFam" id="3.40.50.300:FF:000163">
    <property type="entry name" value="Multidrug resistance-associated protein member 4"/>
    <property type="match status" value="1"/>
</dbReference>
<dbReference type="SUPFAM" id="SSF52540">
    <property type="entry name" value="P-loop containing nucleoside triphosphate hydrolases"/>
    <property type="match status" value="2"/>
</dbReference>
<dbReference type="PROSITE" id="PS50929">
    <property type="entry name" value="ABC_TM1F"/>
    <property type="match status" value="2"/>
</dbReference>
<feature type="transmembrane region" description="Helical" evidence="10">
    <location>
        <begin position="377"/>
        <end position="397"/>
    </location>
</feature>
<feature type="region of interest" description="Disordered" evidence="9">
    <location>
        <begin position="43"/>
        <end position="80"/>
    </location>
</feature>
<proteinExistence type="predicted"/>
<dbReference type="Proteomes" id="UP000241769">
    <property type="component" value="Unassembled WGS sequence"/>
</dbReference>
<evidence type="ECO:0000256" key="10">
    <source>
        <dbReference type="SAM" id="Phobius"/>
    </source>
</evidence>
<evidence type="ECO:0000256" key="8">
    <source>
        <dbReference type="ARBA" id="ARBA00023136"/>
    </source>
</evidence>
<keyword evidence="4" id="KW-0677">Repeat</keyword>
<dbReference type="EMBL" id="MDYQ01000033">
    <property type="protein sequence ID" value="PRP86289.1"/>
    <property type="molecule type" value="Genomic_DNA"/>
</dbReference>
<feature type="compositionally biased region" description="Basic and acidic residues" evidence="9">
    <location>
        <begin position="69"/>
        <end position="80"/>
    </location>
</feature>
<comment type="subcellular location">
    <subcellularLocation>
        <location evidence="1">Membrane</location>
        <topology evidence="1">Multi-pass membrane protein</topology>
    </subcellularLocation>
</comment>
<dbReference type="InterPro" id="IPR017871">
    <property type="entry name" value="ABC_transporter-like_CS"/>
</dbReference>
<dbReference type="InterPro" id="IPR003439">
    <property type="entry name" value="ABC_transporter-like_ATP-bd"/>
</dbReference>
<dbReference type="PROSITE" id="PS00211">
    <property type="entry name" value="ABC_TRANSPORTER_1"/>
    <property type="match status" value="2"/>
</dbReference>
<feature type="transmembrane region" description="Helical" evidence="10">
    <location>
        <begin position="898"/>
        <end position="916"/>
    </location>
</feature>
<dbReference type="CDD" id="cd03244">
    <property type="entry name" value="ABCC_MRP_domain2"/>
    <property type="match status" value="1"/>
</dbReference>
<dbReference type="SMART" id="SM00382">
    <property type="entry name" value="AAA"/>
    <property type="match status" value="2"/>
</dbReference>
<keyword evidence="6" id="KW-0067">ATP-binding</keyword>
<organism evidence="13 14">
    <name type="scientific">Planoprotostelium fungivorum</name>
    <dbReference type="NCBI Taxonomy" id="1890364"/>
    <lineage>
        <taxon>Eukaryota</taxon>
        <taxon>Amoebozoa</taxon>
        <taxon>Evosea</taxon>
        <taxon>Variosea</taxon>
        <taxon>Cavosteliida</taxon>
        <taxon>Cavosteliaceae</taxon>
        <taxon>Planoprotostelium</taxon>
    </lineage>
</organism>
<dbReference type="CDD" id="cd18579">
    <property type="entry name" value="ABC_6TM_ABCC_D1"/>
    <property type="match status" value="1"/>
</dbReference>
<feature type="domain" description="ABC transporter" evidence="11">
    <location>
        <begin position="545"/>
        <end position="768"/>
    </location>
</feature>
<dbReference type="InterPro" id="IPR027417">
    <property type="entry name" value="P-loop_NTPase"/>
</dbReference>
<comment type="caution">
    <text evidence="13">The sequence shown here is derived from an EMBL/GenBank/DDBJ whole genome shotgun (WGS) entry which is preliminary data.</text>
</comment>
<dbReference type="Pfam" id="PF00005">
    <property type="entry name" value="ABC_tran"/>
    <property type="match status" value="2"/>
</dbReference>
<evidence type="ECO:0000256" key="7">
    <source>
        <dbReference type="ARBA" id="ARBA00022989"/>
    </source>
</evidence>
<evidence type="ECO:0000256" key="5">
    <source>
        <dbReference type="ARBA" id="ARBA00022741"/>
    </source>
</evidence>
<dbReference type="InterPro" id="IPR050173">
    <property type="entry name" value="ABC_transporter_C-like"/>
</dbReference>
<dbReference type="STRING" id="1890364.A0A2P6NQQ7"/>
<dbReference type="SUPFAM" id="SSF90123">
    <property type="entry name" value="ABC transporter transmembrane region"/>
    <property type="match status" value="2"/>
</dbReference>
<keyword evidence="5" id="KW-0547">Nucleotide-binding</keyword>
<dbReference type="InterPro" id="IPR003593">
    <property type="entry name" value="AAA+_ATPase"/>
</dbReference>
<dbReference type="GO" id="GO:0140359">
    <property type="term" value="F:ABC-type transporter activity"/>
    <property type="evidence" value="ECO:0007669"/>
    <property type="project" value="InterPro"/>
</dbReference>